<sequence>MGCLCWCCESLVQLLLHSLVKRRRRRKQYAAVCGLPLSLTLADGSTVLVRPMSEENLSQILAIRRHAETLGYQPGLGITRCLSDDDFRLEVKGVHKFAIFMISDTAEKWGPGQAEQNFGEMKELNSCEKEDRMLAADTAGRIKRKTGEEKNKLAEDLSKILHPSPTDIDTKSQVSSDACQSGDASNSLRPKMIHENETLLHLDCEVKCSNDSNVSNNCNYRTLEQNEEFHGCLQTSQISNEKLPVAQRDGEISSQNTQDDISGTVCVSGKDLPQVTPLYGQRQLMKANAYDSLCPGDQREAASSKTGRTLPSSEMLEAADSMCFEGKRSKKVSASNRTAGEHLIAAVILTDSKYYRGPSFVTPWSFVSPAYMGRGLDSLCLSISELMAKRLGYWGMYLDMLVTDLSSVALMERKAGYRRVGTLPHVEMDKDGQPVGCHVYHKELRVANSLSKDKE</sequence>
<dbReference type="SUPFAM" id="SSF55729">
    <property type="entry name" value="Acyl-CoA N-acyltransferases (Nat)"/>
    <property type="match status" value="1"/>
</dbReference>
<reference evidence="2" key="1">
    <citation type="journal article" date="2023" name="G3 (Bethesda)">
        <title>A reference genome for the long-term kleptoplast-retaining sea slug Elysia crispata morphotype clarki.</title>
        <authorList>
            <person name="Eastman K.E."/>
            <person name="Pendleton A.L."/>
            <person name="Shaikh M.A."/>
            <person name="Suttiyut T."/>
            <person name="Ogas R."/>
            <person name="Tomko P."/>
            <person name="Gavelis G."/>
            <person name="Widhalm J.R."/>
            <person name="Wisecaver J.H."/>
        </authorList>
    </citation>
    <scope>NUCLEOTIDE SEQUENCE</scope>
    <source>
        <strain evidence="2">ECLA1</strain>
    </source>
</reference>
<protein>
    <recommendedName>
        <fullName evidence="4">N-acetyltransferase domain-containing protein</fullName>
    </recommendedName>
</protein>
<feature type="region of interest" description="Disordered" evidence="1">
    <location>
        <begin position="162"/>
        <end position="188"/>
    </location>
</feature>
<proteinExistence type="predicted"/>
<accession>A0AAE1AY34</accession>
<dbReference type="Proteomes" id="UP001283361">
    <property type="component" value="Unassembled WGS sequence"/>
</dbReference>
<dbReference type="EMBL" id="JAWDGP010000985">
    <property type="protein sequence ID" value="KAK3795790.1"/>
    <property type="molecule type" value="Genomic_DNA"/>
</dbReference>
<evidence type="ECO:0000313" key="3">
    <source>
        <dbReference type="Proteomes" id="UP001283361"/>
    </source>
</evidence>
<gene>
    <name evidence="2" type="ORF">RRG08_059389</name>
</gene>
<evidence type="ECO:0000256" key="1">
    <source>
        <dbReference type="SAM" id="MobiDB-lite"/>
    </source>
</evidence>
<evidence type="ECO:0008006" key="4">
    <source>
        <dbReference type="Google" id="ProtNLM"/>
    </source>
</evidence>
<evidence type="ECO:0000313" key="2">
    <source>
        <dbReference type="EMBL" id="KAK3795790.1"/>
    </source>
</evidence>
<name>A0AAE1AY34_9GAST</name>
<dbReference type="InterPro" id="IPR016181">
    <property type="entry name" value="Acyl_CoA_acyltransferase"/>
</dbReference>
<dbReference type="AlphaFoldDB" id="A0AAE1AY34"/>
<comment type="caution">
    <text evidence="2">The sequence shown here is derived from an EMBL/GenBank/DDBJ whole genome shotgun (WGS) entry which is preliminary data.</text>
</comment>
<dbReference type="Gene3D" id="3.40.630.30">
    <property type="match status" value="1"/>
</dbReference>
<keyword evidence="3" id="KW-1185">Reference proteome</keyword>
<organism evidence="2 3">
    <name type="scientific">Elysia crispata</name>
    <name type="common">lettuce slug</name>
    <dbReference type="NCBI Taxonomy" id="231223"/>
    <lineage>
        <taxon>Eukaryota</taxon>
        <taxon>Metazoa</taxon>
        <taxon>Spiralia</taxon>
        <taxon>Lophotrochozoa</taxon>
        <taxon>Mollusca</taxon>
        <taxon>Gastropoda</taxon>
        <taxon>Heterobranchia</taxon>
        <taxon>Euthyneura</taxon>
        <taxon>Panpulmonata</taxon>
        <taxon>Sacoglossa</taxon>
        <taxon>Placobranchoidea</taxon>
        <taxon>Plakobranchidae</taxon>
        <taxon>Elysia</taxon>
    </lineage>
</organism>
<feature type="compositionally biased region" description="Polar residues" evidence="1">
    <location>
        <begin position="171"/>
        <end position="188"/>
    </location>
</feature>